<feature type="domain" description="MYND-type" evidence="5">
    <location>
        <begin position="174"/>
        <end position="213"/>
    </location>
</feature>
<dbReference type="OrthoDB" id="432970at2759"/>
<dbReference type="InterPro" id="IPR002893">
    <property type="entry name" value="Znf_MYND"/>
</dbReference>
<keyword evidence="2 4" id="KW-0863">Zinc-finger</keyword>
<dbReference type="Pfam" id="PF01753">
    <property type="entry name" value="zf-MYND"/>
    <property type="match status" value="1"/>
</dbReference>
<sequence>MALSQHTMDSPPTFKITAHLLGSNNYRVEVDYVVPIIPPSLAGNSAKLMEYAQEQVKSILIDLKSCYAMNCEFYKPARANIFSMAGYLHLPPKGETWRGHPSPGPFLMAYIHALCSSKNECSKQALAASSQLEQVYLKGEMPKDQEDVAPTVPLDDSEQNEVDPSALFPRHGSCAHCKTFEKGSLSKCAACKVTGYCGALCQKADWPRHKRMCKLVENARAVHIDNGTTINWK</sequence>
<dbReference type="SUPFAM" id="SSF144232">
    <property type="entry name" value="HIT/MYND zinc finger-like"/>
    <property type="match status" value="1"/>
</dbReference>
<dbReference type="Proteomes" id="UP000027195">
    <property type="component" value="Unassembled WGS sequence"/>
</dbReference>
<dbReference type="Gene3D" id="6.10.140.2220">
    <property type="match status" value="1"/>
</dbReference>
<dbReference type="PROSITE" id="PS50865">
    <property type="entry name" value="ZF_MYND_2"/>
    <property type="match status" value="1"/>
</dbReference>
<organism evidence="6 7">
    <name type="scientific">Botryobasidium botryosum (strain FD-172 SS1)</name>
    <dbReference type="NCBI Taxonomy" id="930990"/>
    <lineage>
        <taxon>Eukaryota</taxon>
        <taxon>Fungi</taxon>
        <taxon>Dikarya</taxon>
        <taxon>Basidiomycota</taxon>
        <taxon>Agaricomycotina</taxon>
        <taxon>Agaricomycetes</taxon>
        <taxon>Cantharellales</taxon>
        <taxon>Botryobasidiaceae</taxon>
        <taxon>Botryobasidium</taxon>
    </lineage>
</organism>
<dbReference type="HOGENOM" id="CLU_121553_0_0_1"/>
<keyword evidence="7" id="KW-1185">Reference proteome</keyword>
<dbReference type="AlphaFoldDB" id="A0A067M8J9"/>
<accession>A0A067M8J9</accession>
<dbReference type="GO" id="GO:0008270">
    <property type="term" value="F:zinc ion binding"/>
    <property type="evidence" value="ECO:0007669"/>
    <property type="project" value="UniProtKB-KW"/>
</dbReference>
<evidence type="ECO:0000256" key="2">
    <source>
        <dbReference type="ARBA" id="ARBA00022771"/>
    </source>
</evidence>
<keyword evidence="3" id="KW-0862">Zinc</keyword>
<dbReference type="STRING" id="930990.A0A067M8J9"/>
<evidence type="ECO:0000313" key="7">
    <source>
        <dbReference type="Proteomes" id="UP000027195"/>
    </source>
</evidence>
<keyword evidence="1" id="KW-0479">Metal-binding</keyword>
<evidence type="ECO:0000256" key="1">
    <source>
        <dbReference type="ARBA" id="ARBA00022723"/>
    </source>
</evidence>
<evidence type="ECO:0000256" key="4">
    <source>
        <dbReference type="PROSITE-ProRule" id="PRU00134"/>
    </source>
</evidence>
<dbReference type="InParanoid" id="A0A067M8J9"/>
<reference evidence="7" key="1">
    <citation type="journal article" date="2014" name="Proc. Natl. Acad. Sci. U.S.A.">
        <title>Extensive sampling of basidiomycete genomes demonstrates inadequacy of the white-rot/brown-rot paradigm for wood decay fungi.</title>
        <authorList>
            <person name="Riley R."/>
            <person name="Salamov A.A."/>
            <person name="Brown D.W."/>
            <person name="Nagy L.G."/>
            <person name="Floudas D."/>
            <person name="Held B.W."/>
            <person name="Levasseur A."/>
            <person name="Lombard V."/>
            <person name="Morin E."/>
            <person name="Otillar R."/>
            <person name="Lindquist E.A."/>
            <person name="Sun H."/>
            <person name="LaButti K.M."/>
            <person name="Schmutz J."/>
            <person name="Jabbour D."/>
            <person name="Luo H."/>
            <person name="Baker S.E."/>
            <person name="Pisabarro A.G."/>
            <person name="Walton J.D."/>
            <person name="Blanchette R.A."/>
            <person name="Henrissat B."/>
            <person name="Martin F."/>
            <person name="Cullen D."/>
            <person name="Hibbett D.S."/>
            <person name="Grigoriev I.V."/>
        </authorList>
    </citation>
    <scope>NUCLEOTIDE SEQUENCE [LARGE SCALE GENOMIC DNA]</scope>
    <source>
        <strain evidence="7">FD-172 SS1</strain>
    </source>
</reference>
<proteinExistence type="predicted"/>
<evidence type="ECO:0000259" key="5">
    <source>
        <dbReference type="PROSITE" id="PS50865"/>
    </source>
</evidence>
<dbReference type="EMBL" id="KL198062">
    <property type="protein sequence ID" value="KDQ11035.1"/>
    <property type="molecule type" value="Genomic_DNA"/>
</dbReference>
<evidence type="ECO:0000313" key="6">
    <source>
        <dbReference type="EMBL" id="KDQ11035.1"/>
    </source>
</evidence>
<evidence type="ECO:0000256" key="3">
    <source>
        <dbReference type="ARBA" id="ARBA00022833"/>
    </source>
</evidence>
<protein>
    <recommendedName>
        <fullName evidence="5">MYND-type domain-containing protein</fullName>
    </recommendedName>
</protein>
<gene>
    <name evidence="6" type="ORF">BOTBODRAFT_470491</name>
</gene>
<name>A0A067M8J9_BOTB1</name>